<sequence length="122" mass="13926">MRDIKIINIVDDFSFEETINPIKVEKASNELLLGIYSQNKYDRDVIILDEPKYKVTMNDGDIVLLDGTHKMSVVNTVNLIYTVILEFKLGKYNGGNIPQNNNLLIVIDEPNASVDISIREWL</sequence>
<keyword evidence="2" id="KW-1185">Reference proteome</keyword>
<dbReference type="Proteomes" id="UP000292160">
    <property type="component" value="Segment"/>
</dbReference>
<evidence type="ECO:0000313" key="1">
    <source>
        <dbReference type="EMBL" id="QBJ04170.1"/>
    </source>
</evidence>
<dbReference type="RefSeq" id="YP_010082880.1">
    <property type="nucleotide sequence ID" value="NC_055035.1"/>
</dbReference>
<protein>
    <submittedName>
        <fullName evidence="1">Uncharacterized protein</fullName>
    </submittedName>
</protein>
<organism evidence="1 2">
    <name type="scientific">Fusobacterium phage Fnu1</name>
    <dbReference type="NCBI Taxonomy" id="2530024"/>
    <lineage>
        <taxon>Viruses</taxon>
        <taxon>Duplodnaviria</taxon>
        <taxon>Heunggongvirae</taxon>
        <taxon>Uroviricota</taxon>
        <taxon>Caudoviricetes</taxon>
        <taxon>Latrobevirus</taxon>
        <taxon>Latrobevirus FNU1</taxon>
    </lineage>
</organism>
<reference evidence="1 2" key="1">
    <citation type="submission" date="2019-02" db="EMBL/GenBank/DDBJ databases">
        <title>Genomic, morphological and functional characterisation of novel bacteriophage Fnu1 capable of disrupt Fusobacterium nucleatum biofilm.</title>
        <authorList>
            <person name="Kabwe M."/>
            <person name="Brown T.L."/>
            <person name="Dashper S."/>
            <person name="Speirs L."/>
            <person name="Ku H."/>
            <person name="Petrovski S."/>
            <person name="Chan H.T."/>
            <person name="Lock P."/>
            <person name="Tucci J."/>
        </authorList>
    </citation>
    <scope>NUCLEOTIDE SEQUENCE [LARGE SCALE GENOMIC DNA]</scope>
</reference>
<name>A0A481W6A3_9CAUD</name>
<accession>A0A481W6A3</accession>
<evidence type="ECO:0000313" key="2">
    <source>
        <dbReference type="Proteomes" id="UP000292160"/>
    </source>
</evidence>
<proteinExistence type="predicted"/>
<dbReference type="EMBL" id="MK554696">
    <property type="protein sequence ID" value="QBJ04170.1"/>
    <property type="molecule type" value="Genomic_DNA"/>
</dbReference>
<dbReference type="KEGG" id="vg:65071888"/>
<dbReference type="GeneID" id="65071888"/>